<proteinExistence type="predicted"/>
<dbReference type="EMBL" id="RCMK01000263">
    <property type="protein sequence ID" value="KAG2940132.1"/>
    <property type="molecule type" value="Genomic_DNA"/>
</dbReference>
<organism evidence="3 7">
    <name type="scientific">Phytophthora cactorum</name>
    <dbReference type="NCBI Taxonomy" id="29920"/>
    <lineage>
        <taxon>Eukaryota</taxon>
        <taxon>Sar</taxon>
        <taxon>Stramenopiles</taxon>
        <taxon>Oomycota</taxon>
        <taxon>Peronosporomycetes</taxon>
        <taxon>Peronosporales</taxon>
        <taxon>Peronosporaceae</taxon>
        <taxon>Phytophthora</taxon>
    </lineage>
</organism>
<dbReference type="Proteomes" id="UP000735874">
    <property type="component" value="Unassembled WGS sequence"/>
</dbReference>
<dbReference type="EMBL" id="RCMI01000222">
    <property type="protein sequence ID" value="KAG2924664.1"/>
    <property type="molecule type" value="Genomic_DNA"/>
</dbReference>
<dbReference type="EMBL" id="RCMV01000233">
    <property type="protein sequence ID" value="KAG3221102.1"/>
    <property type="molecule type" value="Genomic_DNA"/>
</dbReference>
<evidence type="ECO:0000313" key="6">
    <source>
        <dbReference type="EMBL" id="KAG3221102.1"/>
    </source>
</evidence>
<evidence type="ECO:0000313" key="4">
    <source>
        <dbReference type="EMBL" id="KAG2940132.1"/>
    </source>
</evidence>
<evidence type="ECO:0000256" key="1">
    <source>
        <dbReference type="SAM" id="MobiDB-lite"/>
    </source>
</evidence>
<feature type="region of interest" description="Disordered" evidence="1">
    <location>
        <begin position="133"/>
        <end position="153"/>
    </location>
</feature>
<gene>
    <name evidence="2" type="ORF">PC113_g10384</name>
    <name evidence="3" type="ORF">PC115_g8547</name>
    <name evidence="4" type="ORF">PC117_g10660</name>
    <name evidence="5" type="ORF">PC118_g9700</name>
    <name evidence="6" type="ORF">PC129_g8158</name>
</gene>
<evidence type="ECO:0000313" key="2">
    <source>
        <dbReference type="EMBL" id="KAG2857784.1"/>
    </source>
</evidence>
<dbReference type="EMBL" id="RCMG01000277">
    <property type="protein sequence ID" value="KAG2857784.1"/>
    <property type="molecule type" value="Genomic_DNA"/>
</dbReference>
<dbReference type="VEuPathDB" id="FungiDB:PC110_g18082"/>
<dbReference type="Proteomes" id="UP000774804">
    <property type="component" value="Unassembled WGS sequence"/>
</dbReference>
<evidence type="ECO:0000313" key="3">
    <source>
        <dbReference type="EMBL" id="KAG2924664.1"/>
    </source>
</evidence>
<evidence type="ECO:0000313" key="7">
    <source>
        <dbReference type="Proteomes" id="UP000774804"/>
    </source>
</evidence>
<feature type="region of interest" description="Disordered" evidence="1">
    <location>
        <begin position="83"/>
        <end position="115"/>
    </location>
</feature>
<dbReference type="Proteomes" id="UP000760860">
    <property type="component" value="Unassembled WGS sequence"/>
</dbReference>
<name>A0A8T1CJN9_9STRA</name>
<comment type="caution">
    <text evidence="3">The sequence shown here is derived from an EMBL/GenBank/DDBJ whole genome shotgun (WGS) entry which is preliminary data.</text>
</comment>
<sequence length="153" mass="16441">MREALSTRSIAESELLVWSATIRRAFVPLSEPNTSLADGEDRLASLLQLVQHQTDQIDVLILQNEQLKQRFTAVEGQICTSGSTTTHAATTSGVSSSAHTHPPPQPVAKAAPALDASSPAYTDEVLALGKKAQATLSDSSRRTDRQRLQVVQP</sequence>
<dbReference type="Proteomes" id="UP000736787">
    <property type="component" value="Unassembled WGS sequence"/>
</dbReference>
<dbReference type="EMBL" id="RCML01000269">
    <property type="protein sequence ID" value="KAG2982920.1"/>
    <property type="molecule type" value="Genomic_DNA"/>
</dbReference>
<reference evidence="3" key="1">
    <citation type="submission" date="2018-10" db="EMBL/GenBank/DDBJ databases">
        <title>Effector identification in a new, highly contiguous assembly of the strawberry crown rot pathogen Phytophthora cactorum.</title>
        <authorList>
            <person name="Armitage A.D."/>
            <person name="Nellist C.F."/>
            <person name="Bates H."/>
            <person name="Vickerstaff R.J."/>
            <person name="Harrison R.J."/>
        </authorList>
    </citation>
    <scope>NUCLEOTIDE SEQUENCE</scope>
    <source>
        <strain evidence="2">15-7</strain>
        <strain evidence="3">4032</strain>
        <strain evidence="4">4040</strain>
        <strain evidence="5">P415</strain>
        <strain evidence="6">P421</strain>
    </source>
</reference>
<feature type="compositionally biased region" description="Low complexity" evidence="1">
    <location>
        <begin position="83"/>
        <end position="100"/>
    </location>
</feature>
<accession>A0A8T1CJN9</accession>
<evidence type="ECO:0000313" key="5">
    <source>
        <dbReference type="EMBL" id="KAG2982920.1"/>
    </source>
</evidence>
<protein>
    <submittedName>
        <fullName evidence="3">Uncharacterized protein</fullName>
    </submittedName>
</protein>
<dbReference type="Proteomes" id="UP000697107">
    <property type="component" value="Unassembled WGS sequence"/>
</dbReference>
<dbReference type="AlphaFoldDB" id="A0A8T1CJN9"/>